<dbReference type="PANTHER" id="PTHR11848:SF310">
    <property type="entry name" value="PROTEIN 60A-RELATED"/>
    <property type="match status" value="1"/>
</dbReference>
<evidence type="ECO:0000313" key="12">
    <source>
        <dbReference type="Proteomes" id="UP000002358"/>
    </source>
</evidence>
<feature type="domain" description="TGF-beta family profile" evidence="10">
    <location>
        <begin position="275"/>
        <end position="402"/>
    </location>
</feature>
<dbReference type="InterPro" id="IPR017948">
    <property type="entry name" value="TGFb_CS"/>
</dbReference>
<proteinExistence type="inferred from homology"/>
<dbReference type="SMART" id="SM00204">
    <property type="entry name" value="TGFB"/>
    <property type="match status" value="1"/>
</dbReference>
<keyword evidence="3" id="KW-0964">Secreted</keyword>
<dbReference type="PANTHER" id="PTHR11848">
    <property type="entry name" value="TGF-BETA FAMILY"/>
    <property type="match status" value="1"/>
</dbReference>
<dbReference type="Gene3D" id="2.10.90.10">
    <property type="entry name" value="Cystine-knot cytokines"/>
    <property type="match status" value="1"/>
</dbReference>
<sequence>MSRAVLGGRACVLVLFVAVLSSTEQIGQCQRLTGIYVDNGMGQTVAHRVSSRRETRDIARDILDMLRLPAVPARAARFRNDSIESSGPASRYIQDVYRYTLNQDGAGLRFENAQVLKDSDVVVSYAAATTSNRADKEDILLQFDLSETPKEIESVIGARLRLHLGTREGNSVASVHAWMNLKNATSQQKQRQKRRIRLVDSVEVSDAVEGWIELDATEALRYWLSRGDKAASLRLSVAVAEGRSGKLLEEPFLVGYFKSGSRLQQAGVAAAVARRWKRSSGELWPYSRKAVYSKKPSSGQCLLHTLYVRFRELEFDRMIVAPDGYDAQFCAGECHFPLSDHHNATNHAIIQTLVHFLQPGRVPQACCVPTQLDPMTVIYSRDGRNHVLKRYHNMIIRGCGCH</sequence>
<feature type="signal peptide" evidence="9">
    <location>
        <begin position="1"/>
        <end position="29"/>
    </location>
</feature>
<evidence type="ECO:0000256" key="4">
    <source>
        <dbReference type="ARBA" id="ARBA00022729"/>
    </source>
</evidence>
<dbReference type="InterPro" id="IPR029034">
    <property type="entry name" value="Cystine-knot_cytokine"/>
</dbReference>
<dbReference type="PROSITE" id="PS51362">
    <property type="entry name" value="TGF_BETA_2"/>
    <property type="match status" value="1"/>
</dbReference>
<dbReference type="AlphaFoldDB" id="A0A7M7GDD2"/>
<name>A0A7M7GDD2_NASVI</name>
<dbReference type="KEGG" id="nvi:100119506"/>
<dbReference type="GO" id="GO:0008083">
    <property type="term" value="F:growth factor activity"/>
    <property type="evidence" value="ECO:0007669"/>
    <property type="project" value="UniProtKB-KW"/>
</dbReference>
<evidence type="ECO:0000313" key="11">
    <source>
        <dbReference type="EnsemblMetazoa" id="XP_001603269"/>
    </source>
</evidence>
<protein>
    <recommendedName>
        <fullName evidence="10">TGF-beta family profile domain-containing protein</fullName>
    </recommendedName>
</protein>
<dbReference type="EnsemblMetazoa" id="XM_001603219">
    <property type="protein sequence ID" value="XP_001603269"/>
    <property type="gene ID" value="LOC100119506"/>
</dbReference>
<evidence type="ECO:0000256" key="1">
    <source>
        <dbReference type="ARBA" id="ARBA00004613"/>
    </source>
</evidence>
<evidence type="ECO:0000256" key="8">
    <source>
        <dbReference type="RuleBase" id="RU000354"/>
    </source>
</evidence>
<keyword evidence="7" id="KW-0325">Glycoprotein</keyword>
<dbReference type="GO" id="GO:0005125">
    <property type="term" value="F:cytokine activity"/>
    <property type="evidence" value="ECO:0007669"/>
    <property type="project" value="TreeGrafter"/>
</dbReference>
<comment type="similarity">
    <text evidence="2 8">Belongs to the TGF-beta family.</text>
</comment>
<keyword evidence="5 8" id="KW-0339">Growth factor</keyword>
<dbReference type="PROSITE" id="PS00250">
    <property type="entry name" value="TGF_BETA_1"/>
    <property type="match status" value="1"/>
</dbReference>
<dbReference type="Gene3D" id="2.60.120.970">
    <property type="match status" value="1"/>
</dbReference>
<dbReference type="OrthoDB" id="5987191at2759"/>
<dbReference type="Pfam" id="PF00688">
    <property type="entry name" value="TGFb_propeptide"/>
    <property type="match status" value="1"/>
</dbReference>
<evidence type="ECO:0000259" key="10">
    <source>
        <dbReference type="PROSITE" id="PS51362"/>
    </source>
</evidence>
<accession>A0A7M7GDD2</accession>
<dbReference type="FunFam" id="2.10.90.10:FF:000001">
    <property type="entry name" value="Bone morphogenetic protein 4"/>
    <property type="match status" value="1"/>
</dbReference>
<dbReference type="InterPro" id="IPR001839">
    <property type="entry name" value="TGF-b_C"/>
</dbReference>
<keyword evidence="6" id="KW-1015">Disulfide bond</keyword>
<evidence type="ECO:0000256" key="5">
    <source>
        <dbReference type="ARBA" id="ARBA00023030"/>
    </source>
</evidence>
<dbReference type="GeneID" id="100119506"/>
<dbReference type="GO" id="GO:0005615">
    <property type="term" value="C:extracellular space"/>
    <property type="evidence" value="ECO:0007669"/>
    <property type="project" value="TreeGrafter"/>
</dbReference>
<comment type="subcellular location">
    <subcellularLocation>
        <location evidence="1">Secreted</location>
    </subcellularLocation>
</comment>
<evidence type="ECO:0000256" key="9">
    <source>
        <dbReference type="SAM" id="SignalP"/>
    </source>
</evidence>
<dbReference type="InterPro" id="IPR015615">
    <property type="entry name" value="TGF-beta-rel"/>
</dbReference>
<dbReference type="RefSeq" id="XP_001603269.2">
    <property type="nucleotide sequence ID" value="XM_001603219.5"/>
</dbReference>
<dbReference type="InterPro" id="IPR001111">
    <property type="entry name" value="TGF-b_propeptide"/>
</dbReference>
<dbReference type="InParanoid" id="A0A7M7GDD2"/>
<keyword evidence="4 9" id="KW-0732">Signal</keyword>
<dbReference type="Pfam" id="PF00019">
    <property type="entry name" value="TGF_beta"/>
    <property type="match status" value="1"/>
</dbReference>
<organism evidence="11 12">
    <name type="scientific">Nasonia vitripennis</name>
    <name type="common">Parasitic wasp</name>
    <dbReference type="NCBI Taxonomy" id="7425"/>
    <lineage>
        <taxon>Eukaryota</taxon>
        <taxon>Metazoa</taxon>
        <taxon>Ecdysozoa</taxon>
        <taxon>Arthropoda</taxon>
        <taxon>Hexapoda</taxon>
        <taxon>Insecta</taxon>
        <taxon>Pterygota</taxon>
        <taxon>Neoptera</taxon>
        <taxon>Endopterygota</taxon>
        <taxon>Hymenoptera</taxon>
        <taxon>Apocrita</taxon>
        <taxon>Proctotrupomorpha</taxon>
        <taxon>Chalcidoidea</taxon>
        <taxon>Pteromalidae</taxon>
        <taxon>Pteromalinae</taxon>
        <taxon>Nasonia</taxon>
    </lineage>
</organism>
<dbReference type="CDD" id="cd13761">
    <property type="entry name" value="TGF_beta_BMP5_like"/>
    <property type="match status" value="1"/>
</dbReference>
<reference evidence="11" key="1">
    <citation type="submission" date="2021-01" db="UniProtKB">
        <authorList>
            <consortium name="EnsemblMetazoa"/>
        </authorList>
    </citation>
    <scope>IDENTIFICATION</scope>
</reference>
<evidence type="ECO:0000256" key="2">
    <source>
        <dbReference type="ARBA" id="ARBA00006656"/>
    </source>
</evidence>
<keyword evidence="12" id="KW-1185">Reference proteome</keyword>
<evidence type="ECO:0000256" key="6">
    <source>
        <dbReference type="ARBA" id="ARBA00023157"/>
    </source>
</evidence>
<dbReference type="SUPFAM" id="SSF57501">
    <property type="entry name" value="Cystine-knot cytokines"/>
    <property type="match status" value="1"/>
</dbReference>
<evidence type="ECO:0000256" key="7">
    <source>
        <dbReference type="ARBA" id="ARBA00023180"/>
    </source>
</evidence>
<evidence type="ECO:0000256" key="3">
    <source>
        <dbReference type="ARBA" id="ARBA00022525"/>
    </source>
</evidence>
<dbReference type="Proteomes" id="UP000002358">
    <property type="component" value="Chromosome 1"/>
</dbReference>
<feature type="chain" id="PRO_5029848766" description="TGF-beta family profile domain-containing protein" evidence="9">
    <location>
        <begin position="30"/>
        <end position="402"/>
    </location>
</feature>